<sequence>MRRMAWVFLVLIAFTFFLHHSTTAQAAPQDLAEKQLPALLILTEPQTLLYDAPDGKQIGSAALQVANVLEAEEGWRGYFIQESQPLIWYKIETEEGQFWIRPKQPEYTGDFYEWIRTSAEEFLYDEPSEQGKSANTISPQPLRTIGTYNGYYRIQTWLGYKWIKPVHELLPYYIPTDEWVSVNETMPIFDAPEGDAAISGYLSPGQSVVAFERINYDWFHIRTWLGDKWISHDYFLPKDLQTGEKAVELKDNTPVYAFPNRDAQVLGTLSPQIVMSFERGSGWYHIRSSWLGDVWIYASPSAADPEKYVPPVVVADQPIAGTWSFIQIDPHSNAPRDYPLSPSILQAPNARSITPFGEPVSLQFSLANASDDPITIAKDEQVTIEIERITGSYFNRTYEKVWSGTLPVSQAFKTKMWTAQALMEWDGKDSDGKPVPFGEYTARVKLPWTIHYSIDGKDEALLQKVRDSIFTKCYFSIGAP</sequence>
<name>A0ACC7P3A5_9BACL</name>
<comment type="caution">
    <text evidence="1">The sequence shown here is derived from an EMBL/GenBank/DDBJ whole genome shotgun (WGS) entry which is preliminary data.</text>
</comment>
<organism evidence="1 2">
    <name type="scientific">Paenibacillus mesotrionivorans</name>
    <dbReference type="NCBI Taxonomy" id="3160968"/>
    <lineage>
        <taxon>Bacteria</taxon>
        <taxon>Bacillati</taxon>
        <taxon>Bacillota</taxon>
        <taxon>Bacilli</taxon>
        <taxon>Bacillales</taxon>
        <taxon>Paenibacillaceae</taxon>
        <taxon>Paenibacillus</taxon>
    </lineage>
</organism>
<gene>
    <name evidence="1" type="ORF">ACI1P1_24485</name>
</gene>
<dbReference type="EMBL" id="JBJURJ010000018">
    <property type="protein sequence ID" value="MFM9331458.1"/>
    <property type="molecule type" value="Genomic_DNA"/>
</dbReference>
<protein>
    <submittedName>
        <fullName evidence="1">Uncharacterized protein</fullName>
    </submittedName>
</protein>
<dbReference type="Proteomes" id="UP001631969">
    <property type="component" value="Unassembled WGS sequence"/>
</dbReference>
<reference evidence="1" key="1">
    <citation type="submission" date="2024-12" db="EMBL/GenBank/DDBJ databases">
        <authorList>
            <person name="Wu N."/>
        </authorList>
    </citation>
    <scope>NUCLEOTIDE SEQUENCE</scope>
    <source>
        <strain evidence="1">P15</strain>
    </source>
</reference>
<evidence type="ECO:0000313" key="1">
    <source>
        <dbReference type="EMBL" id="MFM9331458.1"/>
    </source>
</evidence>
<keyword evidence="2" id="KW-1185">Reference proteome</keyword>
<evidence type="ECO:0000313" key="2">
    <source>
        <dbReference type="Proteomes" id="UP001631969"/>
    </source>
</evidence>
<proteinExistence type="predicted"/>
<accession>A0ACC7P3A5</accession>